<keyword evidence="2" id="KW-1185">Reference proteome</keyword>
<comment type="caution">
    <text evidence="1">The sequence shown here is derived from an EMBL/GenBank/DDBJ whole genome shotgun (WGS) entry which is preliminary data.</text>
</comment>
<name>A0ACC3DIZ6_9PEZI</name>
<protein>
    <submittedName>
        <fullName evidence="1">Uncharacterized protein</fullName>
    </submittedName>
</protein>
<proteinExistence type="predicted"/>
<evidence type="ECO:0000313" key="2">
    <source>
        <dbReference type="Proteomes" id="UP001186974"/>
    </source>
</evidence>
<accession>A0ACC3DIZ6</accession>
<sequence length="327" mass="35545">MLTDSSTRTTRLKAKTEDVKIKGPGWAGYTDEASERKKARHKARREAAEAPREQPRATETAPPSASSQADHLGQDSHGPDNDSGSHPEYRLPDADDEIATPSRTAYSFVPDSLDSPSGIQSPQKRSRVHSPDDSSSHGRIVGKPGSKRSSYKATPQEREAEAERPNQELQALQREVHKAQEEIAALRTQNQELQHENKRLSADRRGITFRSEASQQDRPAFSPADSTHPLPTRSVNAPAESSESPTPELLSTIPETEVLSTRPRVTSACNRSSADPALNHSSTAHFAPPDSGQSSNAQQGPEETLERSPSAHVTARIPINSLLNSSP</sequence>
<reference evidence="1" key="1">
    <citation type="submission" date="2024-09" db="EMBL/GenBank/DDBJ databases">
        <title>Black Yeasts Isolated from many extreme environments.</title>
        <authorList>
            <person name="Coleine C."/>
            <person name="Stajich J.E."/>
            <person name="Selbmann L."/>
        </authorList>
    </citation>
    <scope>NUCLEOTIDE SEQUENCE</scope>
    <source>
        <strain evidence="1">CCFEE 5737</strain>
    </source>
</reference>
<evidence type="ECO:0000313" key="1">
    <source>
        <dbReference type="EMBL" id="KAK3076656.1"/>
    </source>
</evidence>
<gene>
    <name evidence="1" type="ORF">LTS18_012418</name>
</gene>
<dbReference type="EMBL" id="JAWDJW010003714">
    <property type="protein sequence ID" value="KAK3076656.1"/>
    <property type="molecule type" value="Genomic_DNA"/>
</dbReference>
<dbReference type="Proteomes" id="UP001186974">
    <property type="component" value="Unassembled WGS sequence"/>
</dbReference>
<organism evidence="1 2">
    <name type="scientific">Coniosporium uncinatum</name>
    <dbReference type="NCBI Taxonomy" id="93489"/>
    <lineage>
        <taxon>Eukaryota</taxon>
        <taxon>Fungi</taxon>
        <taxon>Dikarya</taxon>
        <taxon>Ascomycota</taxon>
        <taxon>Pezizomycotina</taxon>
        <taxon>Dothideomycetes</taxon>
        <taxon>Dothideomycetes incertae sedis</taxon>
        <taxon>Coniosporium</taxon>
    </lineage>
</organism>